<evidence type="ECO:0000256" key="4">
    <source>
        <dbReference type="ARBA" id="ARBA00023014"/>
    </source>
</evidence>
<feature type="region of interest" description="Disordered" evidence="5">
    <location>
        <begin position="457"/>
        <end position="482"/>
    </location>
</feature>
<dbReference type="GO" id="GO:0046872">
    <property type="term" value="F:metal ion binding"/>
    <property type="evidence" value="ECO:0007669"/>
    <property type="project" value="UniProtKB-KW"/>
</dbReference>
<dbReference type="GO" id="GO:0003824">
    <property type="term" value="F:catalytic activity"/>
    <property type="evidence" value="ECO:0007669"/>
    <property type="project" value="InterPro"/>
</dbReference>
<dbReference type="InterPro" id="IPR013785">
    <property type="entry name" value="Aldolase_TIM"/>
</dbReference>
<sequence>MGLLPRIRPPLSSTLAAPRLRPVHRGLHLAPPWLLDDYIPRYHLISSIDASKKRSLAHAHLSAEKVKVNTIAPHFGEEPCLQGHNGSGSVFFSGCNLRCVFCQNHDIAHQRNGFDLTPEELAEWYMKLQDVGKVHNINLVTPEHVVPQVALSILHARDIGLRIPIVYNTSSFDSLESLRLLDGLVDIYLPDFKVWRDSTSKRLLKADNYTATAMESIKAMHKQVGDLCFTADGIAKKGVLVRHLVMPGMEDEGKEIMRWLAENVSKDMMVHIMEQYFPRAHVGKERRSGGNSKSNVVEPGGVQATASTKKELRYADINRPVDLNEVAAVKKAAEEAGLWRFAEAAKHGDADELFPDLASPQLTSPHHTRLHSLLANTTFFGYQTHITTMTATPMADVTDLVEVVHQLKVERDTWKAVALQYKGAFEVQTARLRELQDICFATQAELENEHAQYRRLDPSLDGAPRDRLPSLNSTADHQDEPSFGTATLFSPSLIDVSWRFKPSESCCNPIFKRVQQFSTQQNYGTALVEIERLLRGPLSSKARAEGLLLKSSILQATGPDALYDALAACSEALEICDRMSELESLLPKIQYQRGIYYYQLRMLQQARDAFTAISKDNLLFERANEYRQSCDDELELLHIQKGRSAFDEKRSTSITDSFLAHLDVGSTHGRIRRTSAQFRLRATAKAKRIEGSQADQHGITNVNARYGPATIRNISSKPWSKDGDSTIYEHFQSMRKLAYEAQQLAEGAQSQGLQARCEYWLGCACAGTQDFLAAADHLKRARWLDVPDGLRFEEKADIHFLLACVEKHIEAVVKDDFAVGSDQYCSSQERGMSFANEASLQKWTAPEHSYTKHGLETPRF</sequence>
<dbReference type="Proteomes" id="UP000076837">
    <property type="component" value="Unassembled WGS sequence"/>
</dbReference>
<feature type="region of interest" description="Disordered" evidence="5">
    <location>
        <begin position="283"/>
        <end position="302"/>
    </location>
</feature>
<evidence type="ECO:0000256" key="3">
    <source>
        <dbReference type="ARBA" id="ARBA00023004"/>
    </source>
</evidence>
<dbReference type="InterPro" id="IPR011990">
    <property type="entry name" value="TPR-like_helical_dom_sf"/>
</dbReference>
<evidence type="ECO:0000259" key="6">
    <source>
        <dbReference type="Pfam" id="PF04055"/>
    </source>
</evidence>
<gene>
    <name evidence="7" type="ORF">ST47_g4920</name>
</gene>
<evidence type="ECO:0000256" key="2">
    <source>
        <dbReference type="ARBA" id="ARBA00022723"/>
    </source>
</evidence>
<keyword evidence="2" id="KW-0479">Metal-binding</keyword>
<dbReference type="InterPro" id="IPR058240">
    <property type="entry name" value="rSAM_sf"/>
</dbReference>
<dbReference type="SUPFAM" id="SSF48452">
    <property type="entry name" value="TPR-like"/>
    <property type="match status" value="1"/>
</dbReference>
<feature type="compositionally biased region" description="Basic and acidic residues" evidence="5">
    <location>
        <begin position="457"/>
        <end position="468"/>
    </location>
</feature>
<dbReference type="InterPro" id="IPR007197">
    <property type="entry name" value="rSAM"/>
</dbReference>
<dbReference type="PANTHER" id="PTHR43075:SF1">
    <property type="entry name" value="FORMATE LYASE ACTIVATING ENZYME, PUTATIVE (AFU_ORTHOLOGUE AFUA_2G15630)-RELATED"/>
    <property type="match status" value="1"/>
</dbReference>
<dbReference type="SUPFAM" id="SSF102114">
    <property type="entry name" value="Radical SAM enzymes"/>
    <property type="match status" value="1"/>
</dbReference>
<evidence type="ECO:0000313" key="8">
    <source>
        <dbReference type="Proteomes" id="UP000076837"/>
    </source>
</evidence>
<reference evidence="7 8" key="1">
    <citation type="journal article" date="2016" name="Sci. Rep.">
        <title>Draft genome sequencing and secretome analysis of fungal phytopathogen Ascochyta rabiei provides insight into the necrotrophic effector repertoire.</title>
        <authorList>
            <person name="Verma S."/>
            <person name="Gazara R.K."/>
            <person name="Nizam S."/>
            <person name="Parween S."/>
            <person name="Chattopadhyay D."/>
            <person name="Verma P.K."/>
        </authorList>
    </citation>
    <scope>NUCLEOTIDE SEQUENCE [LARGE SCALE GENOMIC DNA]</scope>
    <source>
        <strain evidence="7 8">ArDII</strain>
    </source>
</reference>
<dbReference type="CDD" id="cd01335">
    <property type="entry name" value="Radical_SAM"/>
    <property type="match status" value="1"/>
</dbReference>
<dbReference type="EMBL" id="JYNV01000179">
    <property type="protein sequence ID" value="KZM24015.1"/>
    <property type="molecule type" value="Genomic_DNA"/>
</dbReference>
<evidence type="ECO:0000256" key="5">
    <source>
        <dbReference type="SAM" id="MobiDB-lite"/>
    </source>
</evidence>
<dbReference type="SFLD" id="SFLDS00029">
    <property type="entry name" value="Radical_SAM"/>
    <property type="match status" value="1"/>
</dbReference>
<dbReference type="PANTHER" id="PTHR43075">
    <property type="entry name" value="FORMATE LYASE ACTIVATING ENZYME, PUTATIVE (AFU_ORTHOLOGUE AFUA_2G15630)-RELATED"/>
    <property type="match status" value="1"/>
</dbReference>
<comment type="caution">
    <text evidence="7">The sequence shown here is derived from an EMBL/GenBank/DDBJ whole genome shotgun (WGS) entry which is preliminary data.</text>
</comment>
<feature type="domain" description="Radical SAM core" evidence="6">
    <location>
        <begin position="90"/>
        <end position="260"/>
    </location>
</feature>
<dbReference type="GO" id="GO:0051536">
    <property type="term" value="F:iron-sulfur cluster binding"/>
    <property type="evidence" value="ECO:0007669"/>
    <property type="project" value="UniProtKB-KW"/>
</dbReference>
<dbReference type="InterPro" id="IPR040085">
    <property type="entry name" value="MJ0674-like"/>
</dbReference>
<organism evidence="7 8">
    <name type="scientific">Didymella rabiei</name>
    <name type="common">Chickpea ascochyta blight fungus</name>
    <name type="synonym">Mycosphaerella rabiei</name>
    <dbReference type="NCBI Taxonomy" id="5454"/>
    <lineage>
        <taxon>Eukaryota</taxon>
        <taxon>Fungi</taxon>
        <taxon>Dikarya</taxon>
        <taxon>Ascomycota</taxon>
        <taxon>Pezizomycotina</taxon>
        <taxon>Dothideomycetes</taxon>
        <taxon>Pleosporomycetidae</taxon>
        <taxon>Pleosporales</taxon>
        <taxon>Pleosporineae</taxon>
        <taxon>Didymellaceae</taxon>
        <taxon>Ascochyta</taxon>
    </lineage>
</organism>
<keyword evidence="1" id="KW-0949">S-adenosyl-L-methionine</keyword>
<evidence type="ECO:0000313" key="7">
    <source>
        <dbReference type="EMBL" id="KZM24015.1"/>
    </source>
</evidence>
<name>A0A163EYC6_DIDRA</name>
<proteinExistence type="predicted"/>
<protein>
    <submittedName>
        <fullName evidence="7">Catalytic</fullName>
    </submittedName>
</protein>
<accession>A0A163EYC6</accession>
<evidence type="ECO:0000256" key="1">
    <source>
        <dbReference type="ARBA" id="ARBA00022691"/>
    </source>
</evidence>
<keyword evidence="4" id="KW-0411">Iron-sulfur</keyword>
<dbReference type="Gene3D" id="3.20.20.70">
    <property type="entry name" value="Aldolase class I"/>
    <property type="match status" value="1"/>
</dbReference>
<keyword evidence="8" id="KW-1185">Reference proteome</keyword>
<dbReference type="Pfam" id="PF04055">
    <property type="entry name" value="Radical_SAM"/>
    <property type="match status" value="1"/>
</dbReference>
<keyword evidence="3" id="KW-0408">Iron</keyword>
<dbReference type="AlphaFoldDB" id="A0A163EYC6"/>